<dbReference type="OrthoDB" id="513013at2759"/>
<organism evidence="1 2">
    <name type="scientific">Chlorella vulgaris</name>
    <name type="common">Green alga</name>
    <dbReference type="NCBI Taxonomy" id="3077"/>
    <lineage>
        <taxon>Eukaryota</taxon>
        <taxon>Viridiplantae</taxon>
        <taxon>Chlorophyta</taxon>
        <taxon>core chlorophytes</taxon>
        <taxon>Trebouxiophyceae</taxon>
        <taxon>Chlorellales</taxon>
        <taxon>Chlorellaceae</taxon>
        <taxon>Chlorella clade</taxon>
        <taxon>Chlorella</taxon>
    </lineage>
</organism>
<protein>
    <submittedName>
        <fullName evidence="1">Uncharacterized protein</fullName>
    </submittedName>
</protein>
<evidence type="ECO:0000313" key="1">
    <source>
        <dbReference type="EMBL" id="KAI3436389.1"/>
    </source>
</evidence>
<dbReference type="AlphaFoldDB" id="A0A9D4TW96"/>
<evidence type="ECO:0000313" key="2">
    <source>
        <dbReference type="Proteomes" id="UP001055712"/>
    </source>
</evidence>
<reference evidence="1" key="2">
    <citation type="submission" date="2020-11" db="EMBL/GenBank/DDBJ databases">
        <authorList>
            <person name="Cecchin M."/>
            <person name="Marcolungo L."/>
            <person name="Rossato M."/>
            <person name="Girolomoni L."/>
            <person name="Cosentino E."/>
            <person name="Cuine S."/>
            <person name="Li-Beisson Y."/>
            <person name="Delledonne M."/>
            <person name="Ballottari M."/>
        </authorList>
    </citation>
    <scope>NUCLEOTIDE SEQUENCE</scope>
    <source>
        <strain evidence="1">211/11P</strain>
        <tissue evidence="1">Whole cell</tissue>
    </source>
</reference>
<sequence>MRSPLLTALGAGTGTFVAMSVVTGLVSAATLKVAKQVVHHRKMKVATQCLACDGVGYLRCQVCMGKGIVRCRQPVPMRLLRRQKPPAAGDPSRAPVMCSCPACGTTRTQRCLSCVGEGKLCLPS</sequence>
<proteinExistence type="predicted"/>
<comment type="caution">
    <text evidence="1">The sequence shown here is derived from an EMBL/GenBank/DDBJ whole genome shotgun (WGS) entry which is preliminary data.</text>
</comment>
<dbReference type="Proteomes" id="UP001055712">
    <property type="component" value="Unassembled WGS sequence"/>
</dbReference>
<accession>A0A9D4TW96</accession>
<gene>
    <name evidence="1" type="ORF">D9Q98_005806</name>
</gene>
<name>A0A9D4TW96_CHLVU</name>
<keyword evidence="2" id="KW-1185">Reference proteome</keyword>
<dbReference type="EMBL" id="SIDB01000002">
    <property type="protein sequence ID" value="KAI3436389.1"/>
    <property type="molecule type" value="Genomic_DNA"/>
</dbReference>
<reference evidence="1" key="1">
    <citation type="journal article" date="2019" name="Plant J.">
        <title>Chlorella vulgaris genome assembly and annotation reveals the molecular basis for metabolic acclimation to high light conditions.</title>
        <authorList>
            <person name="Cecchin M."/>
            <person name="Marcolungo L."/>
            <person name="Rossato M."/>
            <person name="Girolomoni L."/>
            <person name="Cosentino E."/>
            <person name="Cuine S."/>
            <person name="Li-Beisson Y."/>
            <person name="Delledonne M."/>
            <person name="Ballottari M."/>
        </authorList>
    </citation>
    <scope>NUCLEOTIDE SEQUENCE</scope>
    <source>
        <strain evidence="1">211/11P</strain>
    </source>
</reference>